<dbReference type="SUPFAM" id="SSF57959">
    <property type="entry name" value="Leucine zipper domain"/>
    <property type="match status" value="1"/>
</dbReference>
<dbReference type="GO" id="GO:0045893">
    <property type="term" value="P:positive regulation of DNA-templated transcription"/>
    <property type="evidence" value="ECO:0007669"/>
    <property type="project" value="InterPro"/>
</dbReference>
<dbReference type="InterPro" id="IPR004827">
    <property type="entry name" value="bZIP"/>
</dbReference>
<evidence type="ECO:0000256" key="5">
    <source>
        <dbReference type="SAM" id="MobiDB-lite"/>
    </source>
</evidence>
<dbReference type="Gene3D" id="1.20.5.170">
    <property type="match status" value="1"/>
</dbReference>
<evidence type="ECO:0000256" key="3">
    <source>
        <dbReference type="ARBA" id="ARBA00023242"/>
    </source>
</evidence>
<dbReference type="GO" id="GO:0005634">
    <property type="term" value="C:nucleus"/>
    <property type="evidence" value="ECO:0007669"/>
    <property type="project" value="UniProtKB-SubCell"/>
</dbReference>
<dbReference type="PROSITE" id="PS00036">
    <property type="entry name" value="BZIP_BASIC"/>
    <property type="match status" value="1"/>
</dbReference>
<dbReference type="InterPro" id="IPR043452">
    <property type="entry name" value="BZIP46-like"/>
</dbReference>
<feature type="domain" description="BZIP" evidence="6">
    <location>
        <begin position="223"/>
        <end position="268"/>
    </location>
</feature>
<feature type="region of interest" description="Disordered" evidence="5">
    <location>
        <begin position="62"/>
        <end position="81"/>
    </location>
</feature>
<keyword evidence="3" id="KW-0539">Nucleus</keyword>
<dbReference type="PANTHER" id="PTHR22952:SF184">
    <property type="entry name" value="G-BOX-BINDING FACTOR 4"/>
    <property type="match status" value="1"/>
</dbReference>
<feature type="coiled-coil region" evidence="4">
    <location>
        <begin position="241"/>
        <end position="283"/>
    </location>
</feature>
<dbReference type="EMBL" id="BKCP01008070">
    <property type="protein sequence ID" value="GER47891.1"/>
    <property type="molecule type" value="Genomic_DNA"/>
</dbReference>
<name>A0A5A7QVH1_STRAF</name>
<evidence type="ECO:0000313" key="8">
    <source>
        <dbReference type="Proteomes" id="UP000325081"/>
    </source>
</evidence>
<comment type="subcellular location">
    <subcellularLocation>
        <location evidence="1">Nucleus</location>
    </subcellularLocation>
</comment>
<dbReference type="PANTHER" id="PTHR22952">
    <property type="entry name" value="CAMP-RESPONSE ELEMENT BINDING PROTEIN-RELATED"/>
    <property type="match status" value="1"/>
</dbReference>
<dbReference type="GO" id="GO:0003700">
    <property type="term" value="F:DNA-binding transcription factor activity"/>
    <property type="evidence" value="ECO:0007669"/>
    <property type="project" value="InterPro"/>
</dbReference>
<keyword evidence="4" id="KW-0175">Coiled coil</keyword>
<dbReference type="AlphaFoldDB" id="A0A5A7QVH1"/>
<feature type="region of interest" description="Disordered" evidence="5">
    <location>
        <begin position="36"/>
        <end position="55"/>
    </location>
</feature>
<comment type="caution">
    <text evidence="7">The sequence shown here is derived from an EMBL/GenBank/DDBJ whole genome shotgun (WGS) entry which is preliminary data.</text>
</comment>
<feature type="compositionally biased region" description="Basic and acidic residues" evidence="5">
    <location>
        <begin position="41"/>
        <end position="55"/>
    </location>
</feature>
<evidence type="ECO:0000313" key="7">
    <source>
        <dbReference type="EMBL" id="GER47891.1"/>
    </source>
</evidence>
<dbReference type="Pfam" id="PF00170">
    <property type="entry name" value="bZIP_1"/>
    <property type="match status" value="1"/>
</dbReference>
<sequence>MATSKLMASSTSRNSDLKRKLSLPCGTADFLRINTGAAARDGLEPEPIKEDRLGRRNFIELNSVPDEDQDQDHPLASGAELSSSAQLKAEIALLDEAGAVTPIGDGGFEPPRVVRKTVDDVWREIVAGKKKEKQPKEEMMTLEDFLAKTGAEEEEKVAVAAPETSGVLGVKEEQLSRGVYAYETKSCVAGVDTGMGLGVEVGSLGRGKGKRSMSLLEPLDKAAQQRQRRMIKNRESAARSRERKQAYQVELESMVARLEEEREQYLREKAEQTKKRLKQIMENVIPVVEKRKPPRLRRNRSMQW</sequence>
<dbReference type="CDD" id="cd14707">
    <property type="entry name" value="bZIP_plant_BZIP46"/>
    <property type="match status" value="1"/>
</dbReference>
<evidence type="ECO:0000256" key="1">
    <source>
        <dbReference type="ARBA" id="ARBA00004123"/>
    </source>
</evidence>
<dbReference type="SMART" id="SM00338">
    <property type="entry name" value="BRLZ"/>
    <property type="match status" value="1"/>
</dbReference>
<protein>
    <submittedName>
        <fullName evidence="7">Basic leucine zipper transcription factor</fullName>
    </submittedName>
</protein>
<dbReference type="PROSITE" id="PS50217">
    <property type="entry name" value="BZIP"/>
    <property type="match status" value="1"/>
</dbReference>
<dbReference type="Proteomes" id="UP000325081">
    <property type="component" value="Unassembled WGS sequence"/>
</dbReference>
<organism evidence="7 8">
    <name type="scientific">Striga asiatica</name>
    <name type="common">Asiatic witchweed</name>
    <name type="synonym">Buchnera asiatica</name>
    <dbReference type="NCBI Taxonomy" id="4170"/>
    <lineage>
        <taxon>Eukaryota</taxon>
        <taxon>Viridiplantae</taxon>
        <taxon>Streptophyta</taxon>
        <taxon>Embryophyta</taxon>
        <taxon>Tracheophyta</taxon>
        <taxon>Spermatophyta</taxon>
        <taxon>Magnoliopsida</taxon>
        <taxon>eudicotyledons</taxon>
        <taxon>Gunneridae</taxon>
        <taxon>Pentapetalae</taxon>
        <taxon>asterids</taxon>
        <taxon>lamiids</taxon>
        <taxon>Lamiales</taxon>
        <taxon>Orobanchaceae</taxon>
        <taxon>Buchnereae</taxon>
        <taxon>Striga</taxon>
    </lineage>
</organism>
<dbReference type="GO" id="GO:0003677">
    <property type="term" value="F:DNA binding"/>
    <property type="evidence" value="ECO:0007669"/>
    <property type="project" value="UniProtKB-KW"/>
</dbReference>
<evidence type="ECO:0000259" key="6">
    <source>
        <dbReference type="PROSITE" id="PS50217"/>
    </source>
</evidence>
<evidence type="ECO:0000256" key="4">
    <source>
        <dbReference type="SAM" id="Coils"/>
    </source>
</evidence>
<gene>
    <name evidence="7" type="ORF">STAS_25029</name>
</gene>
<dbReference type="InterPro" id="IPR046347">
    <property type="entry name" value="bZIP_sf"/>
</dbReference>
<reference evidence="8" key="1">
    <citation type="journal article" date="2019" name="Curr. Biol.">
        <title>Genome Sequence of Striga asiatica Provides Insight into the Evolution of Plant Parasitism.</title>
        <authorList>
            <person name="Yoshida S."/>
            <person name="Kim S."/>
            <person name="Wafula E.K."/>
            <person name="Tanskanen J."/>
            <person name="Kim Y.M."/>
            <person name="Honaas L."/>
            <person name="Yang Z."/>
            <person name="Spallek T."/>
            <person name="Conn C.E."/>
            <person name="Ichihashi Y."/>
            <person name="Cheong K."/>
            <person name="Cui S."/>
            <person name="Der J.P."/>
            <person name="Gundlach H."/>
            <person name="Jiao Y."/>
            <person name="Hori C."/>
            <person name="Ishida J.K."/>
            <person name="Kasahara H."/>
            <person name="Kiba T."/>
            <person name="Kim M.S."/>
            <person name="Koo N."/>
            <person name="Laohavisit A."/>
            <person name="Lee Y.H."/>
            <person name="Lumba S."/>
            <person name="McCourt P."/>
            <person name="Mortimer J.C."/>
            <person name="Mutuku J.M."/>
            <person name="Nomura T."/>
            <person name="Sasaki-Sekimoto Y."/>
            <person name="Seto Y."/>
            <person name="Wang Y."/>
            <person name="Wakatake T."/>
            <person name="Sakakibara H."/>
            <person name="Demura T."/>
            <person name="Yamaguchi S."/>
            <person name="Yoneyama K."/>
            <person name="Manabe R.I."/>
            <person name="Nelson D.C."/>
            <person name="Schulman A.H."/>
            <person name="Timko M.P."/>
            <person name="dePamphilis C.W."/>
            <person name="Choi D."/>
            <person name="Shirasu K."/>
        </authorList>
    </citation>
    <scope>NUCLEOTIDE SEQUENCE [LARGE SCALE GENOMIC DNA]</scope>
    <source>
        <strain evidence="8">cv. UVA1</strain>
    </source>
</reference>
<evidence type="ECO:0000256" key="2">
    <source>
        <dbReference type="ARBA" id="ARBA00023125"/>
    </source>
</evidence>
<accession>A0A5A7QVH1</accession>
<proteinExistence type="predicted"/>
<keyword evidence="2" id="KW-0238">DNA-binding</keyword>
<keyword evidence="8" id="KW-1185">Reference proteome</keyword>
<dbReference type="OrthoDB" id="644067at2759"/>